<dbReference type="GO" id="GO:0006567">
    <property type="term" value="P:L-threonine catabolic process"/>
    <property type="evidence" value="ECO:0007669"/>
    <property type="project" value="TreeGrafter"/>
</dbReference>
<dbReference type="InterPro" id="IPR001926">
    <property type="entry name" value="TrpB-like_PALP"/>
</dbReference>
<keyword evidence="2" id="KW-0663">Pyridoxal phosphate</keyword>
<evidence type="ECO:0000256" key="2">
    <source>
        <dbReference type="ARBA" id="ARBA00022898"/>
    </source>
</evidence>
<evidence type="ECO:0000259" key="4">
    <source>
        <dbReference type="Pfam" id="PF00291"/>
    </source>
</evidence>
<comment type="caution">
    <text evidence="5">The sequence shown here is derived from an EMBL/GenBank/DDBJ whole genome shotgun (WGS) entry which is preliminary data.</text>
</comment>
<gene>
    <name evidence="5" type="ORF">WJX81_005844</name>
</gene>
<proteinExistence type="predicted"/>
<keyword evidence="6" id="KW-1185">Reference proteome</keyword>
<dbReference type="GO" id="GO:0003941">
    <property type="term" value="F:L-serine ammonia-lyase activity"/>
    <property type="evidence" value="ECO:0007669"/>
    <property type="project" value="TreeGrafter"/>
</dbReference>
<accession>A0AAW1RII0</accession>
<reference evidence="5 6" key="1">
    <citation type="journal article" date="2024" name="Nat. Commun.">
        <title>Phylogenomics reveals the evolutionary origins of lichenization in chlorophyte algae.</title>
        <authorList>
            <person name="Puginier C."/>
            <person name="Libourel C."/>
            <person name="Otte J."/>
            <person name="Skaloud P."/>
            <person name="Haon M."/>
            <person name="Grisel S."/>
            <person name="Petersen M."/>
            <person name="Berrin J.G."/>
            <person name="Delaux P.M."/>
            <person name="Dal Grande F."/>
            <person name="Keller J."/>
        </authorList>
    </citation>
    <scope>NUCLEOTIDE SEQUENCE [LARGE SCALE GENOMIC DNA]</scope>
    <source>
        <strain evidence="5 6">SAG 245.80</strain>
    </source>
</reference>
<dbReference type="EMBL" id="JALJOU010000035">
    <property type="protein sequence ID" value="KAK9833557.1"/>
    <property type="molecule type" value="Genomic_DNA"/>
</dbReference>
<evidence type="ECO:0000256" key="1">
    <source>
        <dbReference type="ARBA" id="ARBA00001933"/>
    </source>
</evidence>
<protein>
    <recommendedName>
        <fullName evidence="4">Tryptophan synthase beta chain-like PALP domain-containing protein</fullName>
    </recommendedName>
</protein>
<evidence type="ECO:0000313" key="6">
    <source>
        <dbReference type="Proteomes" id="UP001445335"/>
    </source>
</evidence>
<dbReference type="GO" id="GO:0009097">
    <property type="term" value="P:isoleucine biosynthetic process"/>
    <property type="evidence" value="ECO:0007669"/>
    <property type="project" value="TreeGrafter"/>
</dbReference>
<dbReference type="InterPro" id="IPR036052">
    <property type="entry name" value="TrpB-like_PALP_sf"/>
</dbReference>
<evidence type="ECO:0000313" key="5">
    <source>
        <dbReference type="EMBL" id="KAK9833557.1"/>
    </source>
</evidence>
<dbReference type="PANTHER" id="PTHR48078">
    <property type="entry name" value="THREONINE DEHYDRATASE, MITOCHONDRIAL-RELATED"/>
    <property type="match status" value="1"/>
</dbReference>
<dbReference type="AlphaFoldDB" id="A0AAW1RII0"/>
<dbReference type="Pfam" id="PF00291">
    <property type="entry name" value="PALP"/>
    <property type="match status" value="1"/>
</dbReference>
<dbReference type="PROSITE" id="PS00165">
    <property type="entry name" value="DEHYDRATASE_SER_THR"/>
    <property type="match status" value="1"/>
</dbReference>
<feature type="domain" description="Tryptophan synthase beta chain-like PALP" evidence="4">
    <location>
        <begin position="37"/>
        <end position="278"/>
    </location>
</feature>
<dbReference type="PANTHER" id="PTHR48078:SF6">
    <property type="entry name" value="L-THREONINE DEHYDRATASE CATABOLIC TDCB"/>
    <property type="match status" value="1"/>
</dbReference>
<dbReference type="SUPFAM" id="SSF53686">
    <property type="entry name" value="Tryptophan synthase beta subunit-like PLP-dependent enzymes"/>
    <property type="match status" value="1"/>
</dbReference>
<dbReference type="Gene3D" id="3.40.50.1100">
    <property type="match status" value="2"/>
</dbReference>
<sequence>MENYPEQIRRNGWFLPDKGLHPLAEEAVEASKRIYAGVHKTRLLPSAWLSQNSSGKVLLKLESEQVTGSFKARGAMNKVLSLSQEQLSAGLVTCSTGNHALAFLNACSRLDNKDSGRPDAAPLVYLPENASAGKAAKLAALGARLVRVGGDAVEAEIAARSEAERLGAIYVSPYNDPAVAGGQGTIALELLAEIDHLDAVFVPVGGGGMISGIAAVLKEAAPAVHIVGCQPSASDVMRRSVDAGRIVEHPSLPTLSDGTAGGVEEGAITLEPCMRLVDEPHA</sequence>
<dbReference type="GO" id="GO:0006565">
    <property type="term" value="P:L-serine catabolic process"/>
    <property type="evidence" value="ECO:0007669"/>
    <property type="project" value="TreeGrafter"/>
</dbReference>
<dbReference type="GO" id="GO:0030170">
    <property type="term" value="F:pyridoxal phosphate binding"/>
    <property type="evidence" value="ECO:0007669"/>
    <property type="project" value="InterPro"/>
</dbReference>
<keyword evidence="3" id="KW-0456">Lyase</keyword>
<evidence type="ECO:0000256" key="3">
    <source>
        <dbReference type="ARBA" id="ARBA00023239"/>
    </source>
</evidence>
<comment type="cofactor">
    <cofactor evidence="1">
        <name>pyridoxal 5'-phosphate</name>
        <dbReference type="ChEBI" id="CHEBI:597326"/>
    </cofactor>
</comment>
<organism evidence="5 6">
    <name type="scientific">Elliptochloris bilobata</name>
    <dbReference type="NCBI Taxonomy" id="381761"/>
    <lineage>
        <taxon>Eukaryota</taxon>
        <taxon>Viridiplantae</taxon>
        <taxon>Chlorophyta</taxon>
        <taxon>core chlorophytes</taxon>
        <taxon>Trebouxiophyceae</taxon>
        <taxon>Trebouxiophyceae incertae sedis</taxon>
        <taxon>Elliptochloris clade</taxon>
        <taxon>Elliptochloris</taxon>
    </lineage>
</organism>
<dbReference type="InterPro" id="IPR050147">
    <property type="entry name" value="Ser/Thr_Dehydratase"/>
</dbReference>
<name>A0AAW1RII0_9CHLO</name>
<dbReference type="Proteomes" id="UP001445335">
    <property type="component" value="Unassembled WGS sequence"/>
</dbReference>
<dbReference type="GO" id="GO:0004794">
    <property type="term" value="F:threonine deaminase activity"/>
    <property type="evidence" value="ECO:0007669"/>
    <property type="project" value="TreeGrafter"/>
</dbReference>
<dbReference type="InterPro" id="IPR000634">
    <property type="entry name" value="Ser/Thr_deHydtase_PyrdxlP-BS"/>
</dbReference>